<dbReference type="EMBL" id="KB742629">
    <property type="protein sequence ID" value="EOB06233.1"/>
    <property type="molecule type" value="Genomic_DNA"/>
</dbReference>
<feature type="region of interest" description="Disordered" evidence="1">
    <location>
        <begin position="509"/>
        <end position="530"/>
    </location>
</feature>
<keyword evidence="3" id="KW-1185">Reference proteome</keyword>
<organism evidence="2 3">
    <name type="scientific">Anas platyrhynchos</name>
    <name type="common">Mallard</name>
    <name type="synonym">Anas boschas</name>
    <dbReference type="NCBI Taxonomy" id="8839"/>
    <lineage>
        <taxon>Eukaryota</taxon>
        <taxon>Metazoa</taxon>
        <taxon>Chordata</taxon>
        <taxon>Craniata</taxon>
        <taxon>Vertebrata</taxon>
        <taxon>Euteleostomi</taxon>
        <taxon>Archelosauria</taxon>
        <taxon>Archosauria</taxon>
        <taxon>Dinosauria</taxon>
        <taxon>Saurischia</taxon>
        <taxon>Theropoda</taxon>
        <taxon>Coelurosauria</taxon>
        <taxon>Aves</taxon>
        <taxon>Neognathae</taxon>
        <taxon>Galloanserae</taxon>
        <taxon>Anseriformes</taxon>
        <taxon>Anatidae</taxon>
        <taxon>Anatinae</taxon>
        <taxon>Anas</taxon>
    </lineage>
</organism>
<evidence type="ECO:0000313" key="3">
    <source>
        <dbReference type="Proteomes" id="UP000296049"/>
    </source>
</evidence>
<evidence type="ECO:0000256" key="1">
    <source>
        <dbReference type="SAM" id="MobiDB-lite"/>
    </source>
</evidence>
<proteinExistence type="predicted"/>
<sequence length="968" mass="105875">MYRGQRSLTGMSLSAEANISQLLRQHLTLLYAPSRKITSNITVDGWELVRSKCKDRFVRGGCLLSLSEGHGGGWICCVTAQTQRGGAHRAAEAAKEPAFNILPWERSEELLVLFPAAGYQLPATVRAAEEVKNTILPVQFVEEGFIYRFHAFADLETVALIRLYRADVSEREGKQKALLLYMFISKTKCNNKKAFLKLFCVLPRSSQRWMPFEIRHNKASASLVQDGAARVLCDEHTGKPQPAQSSCQFCFPFSGQPEQTVLLALEKMVNFRVSLPQGEFHKDGEFEVQNLNADLKTEESDAAEAITLKAKLTRLHGAEEGDEGNFDSSKCHLKAERAKMTGCGRQIILANDFNGNSRGGKWHLREPVGNKAQLGDKAEEDPGVQTGLRGGCGEDIRQLRHCIIRLQHPYVHTNTARSGSRPEHVRTTTYCALMEITTGDKSSACAMLESRLINKEVLKVDPAGRSCGDVPCGAKWQEAAGSTSARGYSCGCCLAMLAELVRVLPRDQRSSSSKGGCLTATIPPQPGRTASPLRRVWQLESFSRRFSLLLTSPGGLGRRPHCFPPLLTCRMHLTQGGSIPASRCQLTVFASLAAADSHTVINQSLCQGRDRGKERRESRGIAVLPVPTSPLGDVHLALSHKIKETKNTIFKVWTSSVGFIGMKCTAGMPPSCRCFVCTAVLDKGLETRQTQPHCLTSGLSTFVQRSSRNSSRWEPNICASPCEVPNTVLPWESGEVYLDNKIQKPPDIAKFQNFSRGDEELLVTTKIPTNLSCVRFACVLDPGDTFGMTGLAKKKNKSKAFGFPKSQQANLWLCSVPGQRGDLHPYLAQDEQGQFSCADLLLIDKPWLCPSPAAVRGHSEGGRSCGLLGPTQRPQAAVGRPHRQKSPAAAVCSNQCLVAKGMQYEKHILRGDGFKGGWCVKGLGETIPAAADVCLRVSLSQLSGAPHEVNREKQSLRGCDSYSDAVKA</sequence>
<gene>
    <name evidence="2" type="ORF">Anapl_01218</name>
</gene>
<name>R0M0K9_ANAPL</name>
<protein>
    <submittedName>
        <fullName evidence="2">Uncharacterized protein</fullName>
    </submittedName>
</protein>
<evidence type="ECO:0000313" key="2">
    <source>
        <dbReference type="EMBL" id="EOB06233.1"/>
    </source>
</evidence>
<reference evidence="3" key="1">
    <citation type="journal article" date="2013" name="Nat. Genet.">
        <title>The duck genome and transcriptome provide insight into an avian influenza virus reservoir species.</title>
        <authorList>
            <person name="Huang Y."/>
            <person name="Li Y."/>
            <person name="Burt D.W."/>
            <person name="Chen H."/>
            <person name="Zhang Y."/>
            <person name="Qian W."/>
            <person name="Kim H."/>
            <person name="Gan S."/>
            <person name="Zhao Y."/>
            <person name="Li J."/>
            <person name="Yi K."/>
            <person name="Feng H."/>
            <person name="Zhu P."/>
            <person name="Li B."/>
            <person name="Liu Q."/>
            <person name="Fairley S."/>
            <person name="Magor K.E."/>
            <person name="Du Z."/>
            <person name="Hu X."/>
            <person name="Goodman L."/>
            <person name="Tafer H."/>
            <person name="Vignal A."/>
            <person name="Lee T."/>
            <person name="Kim K.W."/>
            <person name="Sheng Z."/>
            <person name="An Y."/>
            <person name="Searle S."/>
            <person name="Herrero J."/>
            <person name="Groenen M.A."/>
            <person name="Crooijmans R.P."/>
            <person name="Faraut T."/>
            <person name="Cai Q."/>
            <person name="Webster R.G."/>
            <person name="Aldridge J.R."/>
            <person name="Warren W.C."/>
            <person name="Bartschat S."/>
            <person name="Kehr S."/>
            <person name="Marz M."/>
            <person name="Stadler P.F."/>
            <person name="Smith J."/>
            <person name="Kraus R.H."/>
            <person name="Zhao Y."/>
            <person name="Ren L."/>
            <person name="Fei J."/>
            <person name="Morisson M."/>
            <person name="Kaiser P."/>
            <person name="Griffin D.K."/>
            <person name="Rao M."/>
            <person name="Pitel F."/>
            <person name="Wang J."/>
            <person name="Li N."/>
        </authorList>
    </citation>
    <scope>NUCLEOTIDE SEQUENCE [LARGE SCALE GENOMIC DNA]</scope>
</reference>
<accession>R0M0K9</accession>
<dbReference type="Proteomes" id="UP000296049">
    <property type="component" value="Unassembled WGS sequence"/>
</dbReference>
<dbReference type="AlphaFoldDB" id="R0M0K9"/>